<evidence type="ECO:0000313" key="4">
    <source>
        <dbReference type="Proteomes" id="UP000448292"/>
    </source>
</evidence>
<keyword evidence="4" id="KW-1185">Reference proteome</keyword>
<dbReference type="Gene3D" id="3.30.565.10">
    <property type="entry name" value="Histidine kinase-like ATPase, C-terminal domain"/>
    <property type="match status" value="1"/>
</dbReference>
<dbReference type="InterPro" id="IPR050267">
    <property type="entry name" value="Anti-sigma-factor_SerPK"/>
</dbReference>
<keyword evidence="1" id="KW-0418">Kinase</keyword>
<comment type="caution">
    <text evidence="3">The sequence shown here is derived from an EMBL/GenBank/DDBJ whole genome shotgun (WGS) entry which is preliminary data.</text>
</comment>
<dbReference type="GO" id="GO:0004674">
    <property type="term" value="F:protein serine/threonine kinase activity"/>
    <property type="evidence" value="ECO:0007669"/>
    <property type="project" value="UniProtKB-KW"/>
</dbReference>
<dbReference type="InterPro" id="IPR002645">
    <property type="entry name" value="STAS_dom"/>
</dbReference>
<dbReference type="PANTHER" id="PTHR35526:SF3">
    <property type="entry name" value="ANTI-SIGMA-F FACTOR RSBW"/>
    <property type="match status" value="1"/>
</dbReference>
<accession>A0A7M3MEK4</accession>
<dbReference type="CDD" id="cd16936">
    <property type="entry name" value="HATPase_RsbW-like"/>
    <property type="match status" value="1"/>
</dbReference>
<reference evidence="3 4" key="1">
    <citation type="submission" date="2018-06" db="EMBL/GenBank/DDBJ databases">
        <title>Complete genome of Desulfovibrio indonesiensis P37SLT.</title>
        <authorList>
            <person name="Crispim J.S."/>
            <person name="Vidigal P.M.P."/>
            <person name="Silva L.C.F."/>
            <person name="Laguardia C.N."/>
            <person name="Araujo L.C."/>
            <person name="Dias R.S."/>
            <person name="Sousa M.P."/>
            <person name="Paula S.O."/>
            <person name="Silva C."/>
        </authorList>
    </citation>
    <scope>NUCLEOTIDE SEQUENCE [LARGE SCALE GENOMIC DNA]</scope>
    <source>
        <strain evidence="3 4">P37SLT</strain>
    </source>
</reference>
<dbReference type="AlphaFoldDB" id="A0A7M3MEK4"/>
<feature type="domain" description="STAS" evidence="2">
    <location>
        <begin position="165"/>
        <end position="242"/>
    </location>
</feature>
<protein>
    <submittedName>
        <fullName evidence="3">Anti-sigma regulatory factor</fullName>
    </submittedName>
</protein>
<evidence type="ECO:0000259" key="2">
    <source>
        <dbReference type="PROSITE" id="PS50801"/>
    </source>
</evidence>
<dbReference type="PROSITE" id="PS50801">
    <property type="entry name" value="STAS"/>
    <property type="match status" value="1"/>
</dbReference>
<proteinExistence type="predicted"/>
<name>A0A7M3MEK4_9BACT</name>
<evidence type="ECO:0000313" key="3">
    <source>
        <dbReference type="EMBL" id="TVM16883.1"/>
    </source>
</evidence>
<dbReference type="InterPro" id="IPR036513">
    <property type="entry name" value="STAS_dom_sf"/>
</dbReference>
<dbReference type="Proteomes" id="UP000448292">
    <property type="component" value="Unassembled WGS sequence"/>
</dbReference>
<dbReference type="SUPFAM" id="SSF52091">
    <property type="entry name" value="SpoIIaa-like"/>
    <property type="match status" value="1"/>
</dbReference>
<keyword evidence="1" id="KW-0808">Transferase</keyword>
<dbReference type="Gene3D" id="3.30.750.24">
    <property type="entry name" value="STAS domain"/>
    <property type="match status" value="1"/>
</dbReference>
<keyword evidence="1" id="KW-0723">Serine/threonine-protein kinase</keyword>
<dbReference type="CDD" id="cd07043">
    <property type="entry name" value="STAS_anti-anti-sigma_factors"/>
    <property type="match status" value="1"/>
</dbReference>
<dbReference type="InterPro" id="IPR003594">
    <property type="entry name" value="HATPase_dom"/>
</dbReference>
<organism evidence="3 4">
    <name type="scientific">Oceanidesulfovibrio indonesiensis</name>
    <dbReference type="NCBI Taxonomy" id="54767"/>
    <lineage>
        <taxon>Bacteria</taxon>
        <taxon>Pseudomonadati</taxon>
        <taxon>Thermodesulfobacteriota</taxon>
        <taxon>Desulfovibrionia</taxon>
        <taxon>Desulfovibrionales</taxon>
        <taxon>Desulfovibrionaceae</taxon>
        <taxon>Oceanidesulfovibrio</taxon>
    </lineage>
</organism>
<dbReference type="PANTHER" id="PTHR35526">
    <property type="entry name" value="ANTI-SIGMA-F FACTOR RSBW-RELATED"/>
    <property type="match status" value="1"/>
</dbReference>
<sequence>MFSVDATSTTLAIAMSAELEYIDAACMEASGFIDGHGLGSCRFAVLLGLREALANAIIHGSGSDAARTVRLELACAGNVIHVSVEDEGSGFDWASAGTAVPDPWSMGGRGLPIIMEYFDEMAFNESGNAIRFSKQCRSQPGMSIIKRDGDAAVVEPGRDIVATMADDLKKDLKELLNEGVNEITIDMQGVDLVDSIGIGLLIATHNSLTDLDGALRLTNVNGDIANLFGRMRLDKHFRIVTA</sequence>
<dbReference type="OrthoDB" id="254943at2"/>
<dbReference type="Pfam" id="PF13581">
    <property type="entry name" value="HATPase_c_2"/>
    <property type="match status" value="1"/>
</dbReference>
<dbReference type="SUPFAM" id="SSF55874">
    <property type="entry name" value="ATPase domain of HSP90 chaperone/DNA topoisomerase II/histidine kinase"/>
    <property type="match status" value="1"/>
</dbReference>
<dbReference type="Pfam" id="PF01740">
    <property type="entry name" value="STAS"/>
    <property type="match status" value="1"/>
</dbReference>
<gene>
    <name evidence="3" type="ORF">DPQ33_10745</name>
</gene>
<dbReference type="EMBL" id="QMIE01000009">
    <property type="protein sequence ID" value="TVM16883.1"/>
    <property type="molecule type" value="Genomic_DNA"/>
</dbReference>
<evidence type="ECO:0000256" key="1">
    <source>
        <dbReference type="ARBA" id="ARBA00022527"/>
    </source>
</evidence>
<dbReference type="InterPro" id="IPR036890">
    <property type="entry name" value="HATPase_C_sf"/>
</dbReference>
<dbReference type="RefSeq" id="WP_144303225.1">
    <property type="nucleotide sequence ID" value="NZ_QMIE01000009.1"/>
</dbReference>